<feature type="domain" description="Capsule synthesis protein CapA" evidence="2">
    <location>
        <begin position="67"/>
        <end position="318"/>
    </location>
</feature>
<dbReference type="SUPFAM" id="SSF56300">
    <property type="entry name" value="Metallo-dependent phosphatases"/>
    <property type="match status" value="1"/>
</dbReference>
<dbReference type="STRING" id="642492.Clole_1331"/>
<dbReference type="KEGG" id="cle:Clole_1331"/>
<protein>
    <submittedName>
        <fullName evidence="3">Capsule synthesis protein, CapA</fullName>
    </submittedName>
</protein>
<dbReference type="AlphaFoldDB" id="F2JHF9"/>
<accession>F2JHF9</accession>
<dbReference type="HOGENOM" id="CLU_038823_0_0_9"/>
<organism evidence="3 4">
    <name type="scientific">Cellulosilyticum lentocellum (strain ATCC 49066 / DSM 5427 / NCIMB 11756 / RHM5)</name>
    <name type="common">Clostridium lentocellum</name>
    <dbReference type="NCBI Taxonomy" id="642492"/>
    <lineage>
        <taxon>Bacteria</taxon>
        <taxon>Bacillati</taxon>
        <taxon>Bacillota</taxon>
        <taxon>Clostridia</taxon>
        <taxon>Lachnospirales</taxon>
        <taxon>Cellulosilyticaceae</taxon>
        <taxon>Cellulosilyticum</taxon>
    </lineage>
</organism>
<dbReference type="eggNOG" id="COG2843">
    <property type="taxonomic scope" value="Bacteria"/>
</dbReference>
<dbReference type="PANTHER" id="PTHR33393:SF12">
    <property type="entry name" value="CAPSULE BIOSYNTHESIS PROTEIN CAPA"/>
    <property type="match status" value="1"/>
</dbReference>
<dbReference type="Gene3D" id="3.60.21.10">
    <property type="match status" value="1"/>
</dbReference>
<gene>
    <name evidence="3" type="ordered locus">Clole_1331</name>
</gene>
<dbReference type="InterPro" id="IPR052169">
    <property type="entry name" value="CW_Biosynth-Accessory"/>
</dbReference>
<keyword evidence="4" id="KW-1185">Reference proteome</keyword>
<reference evidence="3 4" key="1">
    <citation type="journal article" date="2011" name="J. Bacteriol.">
        <title>Complete genome sequence of the cellulose-degrading bacterium Cellulosilyticum lentocellum.</title>
        <authorList>
            <consortium name="US DOE Joint Genome Institute"/>
            <person name="Miller D.A."/>
            <person name="Suen G."/>
            <person name="Bruce D."/>
            <person name="Copeland A."/>
            <person name="Cheng J.F."/>
            <person name="Detter C."/>
            <person name="Goodwin L.A."/>
            <person name="Han C.S."/>
            <person name="Hauser L.J."/>
            <person name="Land M.L."/>
            <person name="Lapidus A."/>
            <person name="Lucas S."/>
            <person name="Meincke L."/>
            <person name="Pitluck S."/>
            <person name="Tapia R."/>
            <person name="Teshima H."/>
            <person name="Woyke T."/>
            <person name="Fox B.G."/>
            <person name="Angert E.R."/>
            <person name="Currie C.R."/>
        </authorList>
    </citation>
    <scope>NUCLEOTIDE SEQUENCE [LARGE SCALE GENOMIC DNA]</scope>
    <source>
        <strain evidence="4">ATCC 49066 / DSM 5427 / NCIMB 11756 / RHM5</strain>
    </source>
</reference>
<dbReference type="PANTHER" id="PTHR33393">
    <property type="entry name" value="POLYGLUTAMINE SYNTHESIS ACCESSORY PROTEIN RV0574C-RELATED"/>
    <property type="match status" value="1"/>
</dbReference>
<dbReference type="Pfam" id="PF09587">
    <property type="entry name" value="PGA_cap"/>
    <property type="match status" value="1"/>
</dbReference>
<comment type="similarity">
    <text evidence="1">Belongs to the CapA family.</text>
</comment>
<dbReference type="Proteomes" id="UP000008467">
    <property type="component" value="Chromosome"/>
</dbReference>
<evidence type="ECO:0000313" key="3">
    <source>
        <dbReference type="EMBL" id="ADZ83057.1"/>
    </source>
</evidence>
<evidence type="ECO:0000313" key="4">
    <source>
        <dbReference type="Proteomes" id="UP000008467"/>
    </source>
</evidence>
<evidence type="ECO:0000259" key="2">
    <source>
        <dbReference type="SMART" id="SM00854"/>
    </source>
</evidence>
<sequence length="419" mass="47489">MSHCYIQLLQIIVLTISMGHSQVISGGKIDENFKQSQNVWQYVKEATSQVDEVLGQWQEALTPQTIQLTTVGDIMMHEPQITSGYDPKTKTYAYDYMFKEVAPYLKAADLTIGNLELTLSGKDKKYTGYPRFNAPDELADALKDVGFDVLTTANNHSLDRDFEGLKRTIDVLEQRGLQCTGTYQTKESSETILIQEVKGSKIAFLAYTYGTNGIKVSKGKEYSINYINKEKIAADIKKARDLKAELVCISIHFGVEYAKTPNKAQKEMVNFLVENDADVILGSHPHVLEPMEIRKTQMNGRSKEVVILYSQGNFISGQRSRYKETSAIFNIILNKAPLTGELSIKEVTYIPTWVDYSRVKGKYHYRILPAKRAVHLYEAGQDPLISSSDYEKLKIALKDVRSMFKSDDKRIVEQQTFIN</sequence>
<dbReference type="InterPro" id="IPR029052">
    <property type="entry name" value="Metallo-depent_PP-like"/>
</dbReference>
<name>F2JHF9_CELLD</name>
<dbReference type="SMART" id="SM00854">
    <property type="entry name" value="PGA_cap"/>
    <property type="match status" value="1"/>
</dbReference>
<proteinExistence type="inferred from homology"/>
<dbReference type="CDD" id="cd07381">
    <property type="entry name" value="MPP_CapA"/>
    <property type="match status" value="1"/>
</dbReference>
<dbReference type="InterPro" id="IPR019079">
    <property type="entry name" value="Capsule_synth_CapA"/>
</dbReference>
<evidence type="ECO:0000256" key="1">
    <source>
        <dbReference type="ARBA" id="ARBA00005662"/>
    </source>
</evidence>
<dbReference type="EMBL" id="CP002582">
    <property type="protein sequence ID" value="ADZ83057.1"/>
    <property type="molecule type" value="Genomic_DNA"/>
</dbReference>